<protein>
    <submittedName>
        <fullName evidence="2">Uncharacterized protein</fullName>
    </submittedName>
</protein>
<evidence type="ECO:0000256" key="1">
    <source>
        <dbReference type="SAM" id="SignalP"/>
    </source>
</evidence>
<proteinExistence type="predicted"/>
<dbReference type="eggNOG" id="ENOG503166N">
    <property type="taxonomic scope" value="Bacteria"/>
</dbReference>
<accession>Q213T9</accession>
<dbReference type="HOGENOM" id="CLU_2221187_0_0_5"/>
<dbReference type="RefSeq" id="WP_011473243.1">
    <property type="nucleotide sequence ID" value="NC_007925.1"/>
</dbReference>
<gene>
    <name evidence="2" type="ordered locus">RPC_2799</name>
</gene>
<organism evidence="2">
    <name type="scientific">Rhodopseudomonas palustris (strain BisB18)</name>
    <dbReference type="NCBI Taxonomy" id="316056"/>
    <lineage>
        <taxon>Bacteria</taxon>
        <taxon>Pseudomonadati</taxon>
        <taxon>Pseudomonadota</taxon>
        <taxon>Alphaproteobacteria</taxon>
        <taxon>Hyphomicrobiales</taxon>
        <taxon>Nitrobacteraceae</taxon>
        <taxon>Rhodopseudomonas</taxon>
    </lineage>
</organism>
<feature type="signal peptide" evidence="1">
    <location>
        <begin position="1"/>
        <end position="21"/>
    </location>
</feature>
<feature type="chain" id="PRO_5004199749" evidence="1">
    <location>
        <begin position="22"/>
        <end position="106"/>
    </location>
</feature>
<sequence>MLQSGLLAVALAVAATGPACANDWRYCLASSDAEHKAYVSAPFSTNADIAGAEASFRARLKRSHLENYTVQCPRSQDEASLLAMQRHAISFNAQYGNRTTVLDWHP</sequence>
<reference evidence="2" key="1">
    <citation type="submission" date="2006-03" db="EMBL/GenBank/DDBJ databases">
        <title>Complete sequence of Rhodopseudomonas palustris BisB18.</title>
        <authorList>
            <consortium name="US DOE Joint Genome Institute"/>
            <person name="Copeland A."/>
            <person name="Lucas S."/>
            <person name="Lapidus A."/>
            <person name="Barry K."/>
            <person name="Detter J.C."/>
            <person name="Glavina del Rio T."/>
            <person name="Hammon N."/>
            <person name="Israni S."/>
            <person name="Dalin E."/>
            <person name="Tice H."/>
            <person name="Pitluck S."/>
            <person name="Chain P."/>
            <person name="Malfatti S."/>
            <person name="Shin M."/>
            <person name="Vergez L."/>
            <person name="Schmutz J."/>
            <person name="Larimer F."/>
            <person name="Land M."/>
            <person name="Hauser L."/>
            <person name="Pelletier D.A."/>
            <person name="Kyrpides N."/>
            <person name="Anderson I."/>
            <person name="Oda Y."/>
            <person name="Harwood C.S."/>
            <person name="Richardson P."/>
        </authorList>
    </citation>
    <scope>NUCLEOTIDE SEQUENCE [LARGE SCALE GENOMIC DNA]</scope>
    <source>
        <strain evidence="2">BisB18</strain>
    </source>
</reference>
<keyword evidence="1" id="KW-0732">Signal</keyword>
<dbReference type="AlphaFoldDB" id="Q213T9"/>
<name>Q213T9_RHOPB</name>
<dbReference type="OrthoDB" id="8164013at2"/>
<dbReference type="EMBL" id="CP000301">
    <property type="protein sequence ID" value="ABD88347.1"/>
    <property type="molecule type" value="Genomic_DNA"/>
</dbReference>
<dbReference type="KEGG" id="rpc:RPC_2799"/>
<evidence type="ECO:0000313" key="2">
    <source>
        <dbReference type="EMBL" id="ABD88347.1"/>
    </source>
</evidence>